<dbReference type="GO" id="GO:0007155">
    <property type="term" value="P:cell adhesion"/>
    <property type="evidence" value="ECO:0007669"/>
    <property type="project" value="UniProtKB-KW"/>
</dbReference>
<dbReference type="Pfam" id="PF00018">
    <property type="entry name" value="SH3_1"/>
    <property type="match status" value="1"/>
</dbReference>
<dbReference type="PANTHER" id="PTHR10654">
    <property type="entry name" value="CAS SCAFFOLDING PROTEIN"/>
    <property type="match status" value="1"/>
</dbReference>
<keyword evidence="9" id="KW-0965">Cell junction</keyword>
<dbReference type="CDD" id="cd11549">
    <property type="entry name" value="Serine_rich_CAS"/>
    <property type="match status" value="1"/>
</dbReference>
<keyword evidence="11" id="KW-0729">SH3-binding</keyword>
<evidence type="ECO:0000256" key="11">
    <source>
        <dbReference type="ARBA" id="ARBA00023036"/>
    </source>
</evidence>
<evidence type="ECO:0000256" key="1">
    <source>
        <dbReference type="ARBA" id="ARBA00004246"/>
    </source>
</evidence>
<dbReference type="GO" id="GO:0005737">
    <property type="term" value="C:cytoplasm"/>
    <property type="evidence" value="ECO:0007669"/>
    <property type="project" value="UniProtKB-SubCell"/>
</dbReference>
<dbReference type="RefSeq" id="XP_022339002.1">
    <property type="nucleotide sequence ID" value="XM_022483294.1"/>
</dbReference>
<feature type="compositionally biased region" description="Pro residues" evidence="17">
    <location>
        <begin position="641"/>
        <end position="654"/>
    </location>
</feature>
<dbReference type="Gene3D" id="2.30.30.40">
    <property type="entry name" value="SH3 Domains"/>
    <property type="match status" value="1"/>
</dbReference>
<dbReference type="FunFam" id="1.20.120.230:FF:000001">
    <property type="entry name" value="Breast cancer anti-estrogen resistance 1"/>
    <property type="match status" value="1"/>
</dbReference>
<evidence type="ECO:0000256" key="14">
    <source>
        <dbReference type="ARBA" id="ARBA00079691"/>
    </source>
</evidence>
<dbReference type="Proteomes" id="UP000694844">
    <property type="component" value="Chromosome 5"/>
</dbReference>
<dbReference type="InterPro" id="IPR001452">
    <property type="entry name" value="SH3_domain"/>
</dbReference>
<feature type="compositionally biased region" description="Polar residues" evidence="17">
    <location>
        <begin position="219"/>
        <end position="237"/>
    </location>
</feature>
<feature type="compositionally biased region" description="Low complexity" evidence="17">
    <location>
        <begin position="398"/>
        <end position="411"/>
    </location>
</feature>
<dbReference type="GeneID" id="111134350"/>
<evidence type="ECO:0000313" key="20">
    <source>
        <dbReference type="RefSeq" id="XP_022339002.1"/>
    </source>
</evidence>
<feature type="compositionally biased region" description="Low complexity" evidence="17">
    <location>
        <begin position="310"/>
        <end position="320"/>
    </location>
</feature>
<dbReference type="PROSITE" id="PS50002">
    <property type="entry name" value="SH3"/>
    <property type="match status" value="1"/>
</dbReference>
<dbReference type="Pfam" id="PF12026">
    <property type="entry name" value="CAS_C"/>
    <property type="match status" value="1"/>
</dbReference>
<name>A0A8B8EEC3_CRAVI</name>
<keyword evidence="7" id="KW-0597">Phosphoprotein</keyword>
<dbReference type="PANTHER" id="PTHR10654:SF18">
    <property type="entry name" value="IP17195P"/>
    <property type="match status" value="1"/>
</dbReference>
<dbReference type="OrthoDB" id="5983572at2759"/>
<evidence type="ECO:0000259" key="18">
    <source>
        <dbReference type="PROSITE" id="PS50002"/>
    </source>
</evidence>
<reference evidence="20" key="1">
    <citation type="submission" date="2025-08" db="UniProtKB">
        <authorList>
            <consortium name="RefSeq"/>
        </authorList>
    </citation>
    <scope>IDENTIFICATION</scope>
    <source>
        <tissue evidence="20">Whole sample</tissue>
    </source>
</reference>
<evidence type="ECO:0000256" key="17">
    <source>
        <dbReference type="SAM" id="MobiDB-lite"/>
    </source>
</evidence>
<dbReference type="SUPFAM" id="SSF50044">
    <property type="entry name" value="SH3-domain"/>
    <property type="match status" value="1"/>
</dbReference>
<dbReference type="GO" id="GO:0005925">
    <property type="term" value="C:focal adhesion"/>
    <property type="evidence" value="ECO:0007669"/>
    <property type="project" value="UniProtKB-SubCell"/>
</dbReference>
<dbReference type="Gene3D" id="1.20.120.230">
    <property type="entry name" value="Alpha-catenin/vinculin-like"/>
    <property type="match status" value="1"/>
</dbReference>
<evidence type="ECO:0000256" key="12">
    <source>
        <dbReference type="ARBA" id="ARBA00023273"/>
    </source>
</evidence>
<feature type="domain" description="SH3" evidence="18">
    <location>
        <begin position="18"/>
        <end position="80"/>
    </location>
</feature>
<evidence type="ECO:0000256" key="15">
    <source>
        <dbReference type="ARBA" id="ARBA00081467"/>
    </source>
</evidence>
<feature type="region of interest" description="Disordered" evidence="17">
    <location>
        <begin position="605"/>
        <end position="654"/>
    </location>
</feature>
<dbReference type="AlphaFoldDB" id="A0A8B8EEC3"/>
<proteinExistence type="inferred from homology"/>
<keyword evidence="19" id="KW-1185">Reference proteome</keyword>
<evidence type="ECO:0000256" key="13">
    <source>
        <dbReference type="ARBA" id="ARBA00072413"/>
    </source>
</evidence>
<protein>
    <recommendedName>
        <fullName evidence="13">Breast cancer anti-estrogen resistance protein 1</fullName>
    </recommendedName>
    <alternativeName>
        <fullName evidence="14">CRK-associated substrate</fullName>
    </alternativeName>
    <alternativeName>
        <fullName evidence="15">p130cas</fullName>
    </alternativeName>
</protein>
<evidence type="ECO:0000256" key="5">
    <source>
        <dbReference type="ARBA" id="ARBA00022443"/>
    </source>
</evidence>
<comment type="similarity">
    <text evidence="4">Belongs to the CAS family.</text>
</comment>
<evidence type="ECO:0000256" key="6">
    <source>
        <dbReference type="ARBA" id="ARBA00022490"/>
    </source>
</evidence>
<evidence type="ECO:0000256" key="16">
    <source>
        <dbReference type="PROSITE-ProRule" id="PRU00192"/>
    </source>
</evidence>
<dbReference type="FunFam" id="2.30.30.40:FF:000009">
    <property type="entry name" value="Breast cancer anti-estrogen resistance 1"/>
    <property type="match status" value="1"/>
</dbReference>
<keyword evidence="12" id="KW-0966">Cell projection</keyword>
<dbReference type="CDD" id="cd11564">
    <property type="entry name" value="FAT-like_CAS_C"/>
    <property type="match status" value="1"/>
</dbReference>
<dbReference type="InterPro" id="IPR014928">
    <property type="entry name" value="Serine_rich_dom"/>
</dbReference>
<evidence type="ECO:0000256" key="10">
    <source>
        <dbReference type="ARBA" id="ARBA00022990"/>
    </source>
</evidence>
<dbReference type="InterPro" id="IPR021901">
    <property type="entry name" value="CAS_C"/>
</dbReference>
<dbReference type="InterPro" id="IPR036028">
    <property type="entry name" value="SH3-like_dom_sf"/>
</dbReference>
<dbReference type="Gene3D" id="1.20.120.830">
    <property type="entry name" value="Serine-rich domain"/>
    <property type="match status" value="1"/>
</dbReference>
<evidence type="ECO:0000256" key="9">
    <source>
        <dbReference type="ARBA" id="ARBA00022949"/>
    </source>
</evidence>
<dbReference type="SMART" id="SM00326">
    <property type="entry name" value="SH3"/>
    <property type="match status" value="1"/>
</dbReference>
<evidence type="ECO:0000256" key="7">
    <source>
        <dbReference type="ARBA" id="ARBA00022553"/>
    </source>
</evidence>
<dbReference type="GO" id="GO:0016477">
    <property type="term" value="P:cell migration"/>
    <property type="evidence" value="ECO:0007669"/>
    <property type="project" value="TreeGrafter"/>
</dbReference>
<evidence type="ECO:0000256" key="3">
    <source>
        <dbReference type="ARBA" id="ARBA00004496"/>
    </source>
</evidence>
<dbReference type="CDD" id="cd11844">
    <property type="entry name" value="SH3_CAS"/>
    <property type="match status" value="1"/>
</dbReference>
<feature type="region of interest" description="Disordered" evidence="17">
    <location>
        <begin position="396"/>
        <end position="421"/>
    </location>
</feature>
<keyword evidence="8" id="KW-0130">Cell adhesion</keyword>
<feature type="compositionally biased region" description="Low complexity" evidence="17">
    <location>
        <begin position="207"/>
        <end position="218"/>
    </location>
</feature>
<keyword evidence="6" id="KW-0963">Cytoplasm</keyword>
<dbReference type="FunFam" id="1.20.120.830:FF:000001">
    <property type="entry name" value="BCAR1 scaffold protein, Cas family member"/>
    <property type="match status" value="1"/>
</dbReference>
<feature type="region of interest" description="Disordered" evidence="17">
    <location>
        <begin position="300"/>
        <end position="322"/>
    </location>
</feature>
<evidence type="ECO:0000313" key="19">
    <source>
        <dbReference type="Proteomes" id="UP000694844"/>
    </source>
</evidence>
<dbReference type="GO" id="GO:0007169">
    <property type="term" value="P:cell surface receptor protein tyrosine kinase signaling pathway"/>
    <property type="evidence" value="ECO:0007669"/>
    <property type="project" value="UniProtKB-ARBA"/>
</dbReference>
<comment type="subcellular location">
    <subcellularLocation>
        <location evidence="1">Cell junction</location>
        <location evidence="1">Focal adhesion</location>
    </subcellularLocation>
    <subcellularLocation>
        <location evidence="2">Cell projection</location>
        <location evidence="2">Axon</location>
    </subcellularLocation>
    <subcellularLocation>
        <location evidence="3">Cytoplasm</location>
    </subcellularLocation>
</comment>
<keyword evidence="5 16" id="KW-0728">SH3 domain</keyword>
<accession>A0A8B8EEC3</accession>
<evidence type="ECO:0000256" key="2">
    <source>
        <dbReference type="ARBA" id="ARBA00004489"/>
    </source>
</evidence>
<dbReference type="KEGG" id="cvn:111134350"/>
<keyword evidence="10" id="KW-0007">Acetylation</keyword>
<dbReference type="GO" id="GO:0005886">
    <property type="term" value="C:plasma membrane"/>
    <property type="evidence" value="ECO:0007669"/>
    <property type="project" value="TreeGrafter"/>
</dbReference>
<gene>
    <name evidence="20" type="primary">LOC111134350</name>
</gene>
<dbReference type="GO" id="GO:0030424">
    <property type="term" value="C:axon"/>
    <property type="evidence" value="ECO:0007669"/>
    <property type="project" value="UniProtKB-SubCell"/>
</dbReference>
<dbReference type="InterPro" id="IPR038319">
    <property type="entry name" value="Serine_rich_sf"/>
</dbReference>
<feature type="region of interest" description="Disordered" evidence="17">
    <location>
        <begin position="126"/>
        <end position="252"/>
    </location>
</feature>
<evidence type="ECO:0000256" key="4">
    <source>
        <dbReference type="ARBA" id="ARBA00007848"/>
    </source>
</evidence>
<organism evidence="19 20">
    <name type="scientific">Crassostrea virginica</name>
    <name type="common">Eastern oyster</name>
    <dbReference type="NCBI Taxonomy" id="6565"/>
    <lineage>
        <taxon>Eukaryota</taxon>
        <taxon>Metazoa</taxon>
        <taxon>Spiralia</taxon>
        <taxon>Lophotrochozoa</taxon>
        <taxon>Mollusca</taxon>
        <taxon>Bivalvia</taxon>
        <taxon>Autobranchia</taxon>
        <taxon>Pteriomorphia</taxon>
        <taxon>Ostreida</taxon>
        <taxon>Ostreoidea</taxon>
        <taxon>Ostreidae</taxon>
        <taxon>Crassostrea</taxon>
    </lineage>
</organism>
<dbReference type="InterPro" id="IPR037362">
    <property type="entry name" value="CAS_fam"/>
</dbReference>
<evidence type="ECO:0000256" key="8">
    <source>
        <dbReference type="ARBA" id="ARBA00022889"/>
    </source>
</evidence>
<dbReference type="GO" id="GO:0017124">
    <property type="term" value="F:SH3 domain binding"/>
    <property type="evidence" value="ECO:0007669"/>
    <property type="project" value="UniProtKB-KW"/>
</dbReference>
<feature type="compositionally biased region" description="Polar residues" evidence="17">
    <location>
        <begin position="181"/>
        <end position="196"/>
    </location>
</feature>
<sequence length="936" mass="103779">MTVGEIQEMGMKKETEEFETLLAKALYDNAAETPDELAFRRGDVLEVLEQDANGLEGWWLCAFRGKQGIAPGNRLKLLSGMTENGHPENLYQTPPSGNKHWHRRSWDVSSNQVVTPVRQGDIFQFNTPSQHDYDVPPVRHNRGHSVDRTIPESEMNYDTPPSMKNSAEINMPGFAVYDTPPSAQKDSRSLSYNSSGGDDVYDVPQPSSNRSSIASNISHLSNESTMTVSTSSASNKSRGGKNSGPHSTCDSARSSMDITAQDFYDVPPSQPSAVYHLKQPSADSGLDLYDSPPKVRSLLDDLPDYDVPKSDSPISKPKSSNGKFFHLGENAYDVPDGKSIEHDIDDVYDVPKNNTIVRKGEKSVLTDIQENSKLDQMELLKCEGYGGVYDIPPQVTRDSMLSSKSDSSDSTDGQRVSGCSLGSRDSDIPIYDELPLDLDAAMDLMVKLQQDVQKSTTKLSSFVSSTWRKRENLESKLYGIKIACNGVKQTFEEFLDFAQGTLANSARLPDRKLIHKLHKQLNPLQQTLLQIKICITNLDENNWQVSRLVSDDPAKNDDLGKIANISKDLTIDVRKLVSIIHGNSSLLFRRAKDGTLTKGDGHCMESCSTPNSKPPIRQKLHATPKPILTPERVSDVQQRPLPLPPGKERPLPPTPLKLTTAHAVEGLTKPVPDNGNESKQLSEELKTLSIDGKEQKSYKDEDIADEYDYVALEAKDAEEHQKNLIKDLEQEKRKAVIHEDLDDKPVKESAQQDLCPLKSLTDIQNSLSEDQGVCDEMESVQTPVNRNFVIDPANCIPNMIKLDPNDKQVLNFYSGQLDTHSTLLNNAIDAFFNCIECGQGPKIFISHSKFVVVSAHKLVYIGDNLHRNLMHNEVKTKIMHCANHLCDALKLTVKATKTAALQFPSVPVVQEMVDRVVDVSHAAYELKTVIGQASAL</sequence>
<dbReference type="Pfam" id="PF08824">
    <property type="entry name" value="Serine_rich"/>
    <property type="match status" value="1"/>
</dbReference>